<dbReference type="InterPro" id="IPR011047">
    <property type="entry name" value="Quinoprotein_ADH-like_sf"/>
</dbReference>
<dbReference type="EMBL" id="JAUEPR010000026">
    <property type="protein sequence ID" value="KAK0474506.1"/>
    <property type="molecule type" value="Genomic_DNA"/>
</dbReference>
<dbReference type="AlphaFoldDB" id="A0AA39T9R3"/>
<proteinExistence type="predicted"/>
<name>A0AA39T9R3_9AGAR</name>
<dbReference type="SUPFAM" id="SSF50998">
    <property type="entry name" value="Quinoprotein alcohol dehydrogenase-like"/>
    <property type="match status" value="1"/>
</dbReference>
<dbReference type="Proteomes" id="UP001175227">
    <property type="component" value="Unassembled WGS sequence"/>
</dbReference>
<evidence type="ECO:0000313" key="2">
    <source>
        <dbReference type="Proteomes" id="UP001175227"/>
    </source>
</evidence>
<reference evidence="1" key="1">
    <citation type="submission" date="2023-06" db="EMBL/GenBank/DDBJ databases">
        <authorList>
            <consortium name="Lawrence Berkeley National Laboratory"/>
            <person name="Ahrendt S."/>
            <person name="Sahu N."/>
            <person name="Indic B."/>
            <person name="Wong-Bajracharya J."/>
            <person name="Merenyi Z."/>
            <person name="Ke H.-M."/>
            <person name="Monk M."/>
            <person name="Kocsube S."/>
            <person name="Drula E."/>
            <person name="Lipzen A."/>
            <person name="Balint B."/>
            <person name="Henrissat B."/>
            <person name="Andreopoulos B."/>
            <person name="Martin F.M."/>
            <person name="Harder C.B."/>
            <person name="Rigling D."/>
            <person name="Ford K.L."/>
            <person name="Foster G.D."/>
            <person name="Pangilinan J."/>
            <person name="Papanicolaou A."/>
            <person name="Barry K."/>
            <person name="LaButti K."/>
            <person name="Viragh M."/>
            <person name="Koriabine M."/>
            <person name="Yan M."/>
            <person name="Riley R."/>
            <person name="Champramary S."/>
            <person name="Plett K.L."/>
            <person name="Tsai I.J."/>
            <person name="Slot J."/>
            <person name="Sipos G."/>
            <person name="Plett J."/>
            <person name="Nagy L.G."/>
            <person name="Grigoriev I.V."/>
        </authorList>
    </citation>
    <scope>NUCLEOTIDE SEQUENCE</scope>
    <source>
        <strain evidence="1">ICMP 16352</strain>
    </source>
</reference>
<evidence type="ECO:0000313" key="1">
    <source>
        <dbReference type="EMBL" id="KAK0474506.1"/>
    </source>
</evidence>
<comment type="caution">
    <text evidence="1">The sequence shown here is derived from an EMBL/GenBank/DDBJ whole genome shotgun (WGS) entry which is preliminary data.</text>
</comment>
<protein>
    <submittedName>
        <fullName evidence="1">Uncharacterized protein</fullName>
    </submittedName>
</protein>
<accession>A0AA39T9R3</accession>
<gene>
    <name evidence="1" type="ORF">IW261DRAFT_1422814</name>
</gene>
<dbReference type="Gene3D" id="2.130.10.10">
    <property type="entry name" value="YVTN repeat-like/Quinoprotein amine dehydrogenase"/>
    <property type="match status" value="1"/>
</dbReference>
<keyword evidence="2" id="KW-1185">Reference proteome</keyword>
<sequence length="119" mass="13041">MPHPQSDPEKIPNMMLPDPPDDYISTLACSNGTGLLAAGSWDKTDGKKLFSGGMDGVGFLSDASTGQVVQSTCHDTAIQMANWLEFSNGSSALLTMEWDKTMKASQFYRLMSQALMYWH</sequence>
<organism evidence="1 2">
    <name type="scientific">Armillaria novae-zelandiae</name>
    <dbReference type="NCBI Taxonomy" id="153914"/>
    <lineage>
        <taxon>Eukaryota</taxon>
        <taxon>Fungi</taxon>
        <taxon>Dikarya</taxon>
        <taxon>Basidiomycota</taxon>
        <taxon>Agaricomycotina</taxon>
        <taxon>Agaricomycetes</taxon>
        <taxon>Agaricomycetidae</taxon>
        <taxon>Agaricales</taxon>
        <taxon>Marasmiineae</taxon>
        <taxon>Physalacriaceae</taxon>
        <taxon>Armillaria</taxon>
    </lineage>
</organism>
<dbReference type="InterPro" id="IPR015943">
    <property type="entry name" value="WD40/YVTN_repeat-like_dom_sf"/>
</dbReference>